<evidence type="ECO:0000256" key="3">
    <source>
        <dbReference type="ARBA" id="ARBA00022553"/>
    </source>
</evidence>
<dbReference type="InterPro" id="IPR001610">
    <property type="entry name" value="PAC"/>
</dbReference>
<organism evidence="10 11">
    <name type="scientific">Flaviaesturariibacter amylovorans</name>
    <dbReference type="NCBI Taxonomy" id="1084520"/>
    <lineage>
        <taxon>Bacteria</taxon>
        <taxon>Pseudomonadati</taxon>
        <taxon>Bacteroidota</taxon>
        <taxon>Chitinophagia</taxon>
        <taxon>Chitinophagales</taxon>
        <taxon>Chitinophagaceae</taxon>
        <taxon>Flaviaestuariibacter</taxon>
    </lineage>
</organism>
<dbReference type="Pfam" id="PF02518">
    <property type="entry name" value="HATPase_c"/>
    <property type="match status" value="1"/>
</dbReference>
<dbReference type="NCBIfam" id="TIGR00229">
    <property type="entry name" value="sensory_box"/>
    <property type="match status" value="1"/>
</dbReference>
<evidence type="ECO:0000256" key="6">
    <source>
        <dbReference type="SAM" id="Coils"/>
    </source>
</evidence>
<dbReference type="SMART" id="SM00091">
    <property type="entry name" value="PAS"/>
    <property type="match status" value="4"/>
</dbReference>
<evidence type="ECO:0000256" key="1">
    <source>
        <dbReference type="ARBA" id="ARBA00000085"/>
    </source>
</evidence>
<keyword evidence="3" id="KW-0597">Phosphoprotein</keyword>
<dbReference type="RefSeq" id="WP_345257881.1">
    <property type="nucleotide sequence ID" value="NZ_BAABGY010000016.1"/>
</dbReference>
<dbReference type="InterPro" id="IPR003661">
    <property type="entry name" value="HisK_dim/P_dom"/>
</dbReference>
<evidence type="ECO:0000256" key="4">
    <source>
        <dbReference type="ARBA" id="ARBA00022679"/>
    </source>
</evidence>
<dbReference type="InterPro" id="IPR036097">
    <property type="entry name" value="HisK_dim/P_sf"/>
</dbReference>
<dbReference type="Gene3D" id="3.30.565.10">
    <property type="entry name" value="Histidine kinase-like ATPase, C-terminal domain"/>
    <property type="match status" value="1"/>
</dbReference>
<dbReference type="PROSITE" id="PS50113">
    <property type="entry name" value="PAC"/>
    <property type="match status" value="1"/>
</dbReference>
<dbReference type="InterPro" id="IPR005467">
    <property type="entry name" value="His_kinase_dom"/>
</dbReference>
<dbReference type="EMBL" id="BAABGY010000016">
    <property type="protein sequence ID" value="GAA4342347.1"/>
    <property type="molecule type" value="Genomic_DNA"/>
</dbReference>
<dbReference type="InterPro" id="IPR013655">
    <property type="entry name" value="PAS_fold_3"/>
</dbReference>
<proteinExistence type="predicted"/>
<feature type="coiled-coil region" evidence="6">
    <location>
        <begin position="294"/>
        <end position="321"/>
    </location>
</feature>
<keyword evidence="5" id="KW-0418">Kinase</keyword>
<dbReference type="SMART" id="SM00387">
    <property type="entry name" value="HATPase_c"/>
    <property type="match status" value="1"/>
</dbReference>
<dbReference type="InterPro" id="IPR003018">
    <property type="entry name" value="GAF"/>
</dbReference>
<evidence type="ECO:0000259" key="7">
    <source>
        <dbReference type="PROSITE" id="PS50109"/>
    </source>
</evidence>
<dbReference type="InterPro" id="IPR035965">
    <property type="entry name" value="PAS-like_dom_sf"/>
</dbReference>
<keyword evidence="4" id="KW-0808">Transferase</keyword>
<dbReference type="EC" id="2.7.13.3" evidence="2"/>
<dbReference type="Pfam" id="PF01590">
    <property type="entry name" value="GAF"/>
    <property type="match status" value="1"/>
</dbReference>
<sequence>MESLIKSLIPVNDPERLEALRRYQILDTPPEAVFDKITEMMAQVFDMPLAFLSIVGQERVHFKSRYGGFPLPEVLREDSLCSHTILSPSPLVIEDAHADACFANGTYVATEGGIRFYAGAPLITPDGHQIGTVCLVDTKPRTFSEANTRLLEQFAWMTMHQIEMREALLRQGAIETQLQEANRELRFVTDMMPQLVWATESDGYASYFNRMWTEYTGVPFGELTGEGWIRTLHPDDVADTATAWQNALRQQASYDVEYRVRRHDGTYRWFVARGTPMKDAYGNILRWYGTTTDIDEQKRAEERLEEKVAERTQQLTEARNQIRGVVDSAPIGMMVYTSIRDEAGRIVDFGMLYYNAQVTELTGITTEQRESLRLTELLGLYGLEDDFGRYVDVVEQGRSEAWQQHVPATGKWLWVTVTPLQDGFLRTLSDITELKESQEAVEKQSEFANSILDASINAVMALDAVPGPAGTVSDFRIVKINKAFTTIVGLDESIVGKNYRSYFPGTDKSGVFDLYRRVLQTGQPERKEIYSADQDLNSWFDISAVKRGDNGVVVTFNNISPQRQAAIRIEQQKNMLDNILRHSPSGISVTEMIRDAAGTIVDARTVMANEISAKHTGLPLELALSRTVSENLPGILESPLFVQALETLRTGTPFITQYFVEPTGRWIELAVAKMDEDRLINVFTDVTPIKEAQLRQEELVARLKRSNEELEQFTYVSHHDLQEPLRKILIFTDMVKSDTHTQLSEAAAARLEKVSASARRMSAALRDVLNYASLNKAEQFTEVDLDEVLAAVQSDLELVIQEKGARVSSDALPTMRAVPHQMHQLFYNLMNNALKFVLPGATPEIRVRCRILTDADRAAHPELDAHRTWYGISFSDNGIGFSPESAERIFLMFQRLHQREAYGGTGIGLALCRKVVQNHGGSIWAESKPGEGATFHILLPGPGPLSPEGGT</sequence>
<dbReference type="SUPFAM" id="SSF55781">
    <property type="entry name" value="GAF domain-like"/>
    <property type="match status" value="1"/>
</dbReference>
<reference evidence="11" key="1">
    <citation type="journal article" date="2019" name="Int. J. Syst. Evol. Microbiol.">
        <title>The Global Catalogue of Microorganisms (GCM) 10K type strain sequencing project: providing services to taxonomists for standard genome sequencing and annotation.</title>
        <authorList>
            <consortium name="The Broad Institute Genomics Platform"/>
            <consortium name="The Broad Institute Genome Sequencing Center for Infectious Disease"/>
            <person name="Wu L."/>
            <person name="Ma J."/>
        </authorList>
    </citation>
    <scope>NUCLEOTIDE SEQUENCE [LARGE SCALE GENOMIC DNA]</scope>
    <source>
        <strain evidence="11">JCM 17919</strain>
    </source>
</reference>
<dbReference type="PANTHER" id="PTHR43304:SF1">
    <property type="entry name" value="PAC DOMAIN-CONTAINING PROTEIN"/>
    <property type="match status" value="1"/>
</dbReference>
<dbReference type="SMART" id="SM00086">
    <property type="entry name" value="PAC"/>
    <property type="match status" value="1"/>
</dbReference>
<dbReference type="InterPro" id="IPR029016">
    <property type="entry name" value="GAF-like_dom_sf"/>
</dbReference>
<dbReference type="InterPro" id="IPR000014">
    <property type="entry name" value="PAS"/>
</dbReference>
<feature type="domain" description="Histidine kinase" evidence="7">
    <location>
        <begin position="716"/>
        <end position="943"/>
    </location>
</feature>
<dbReference type="Gene3D" id="1.10.287.130">
    <property type="match status" value="1"/>
</dbReference>
<evidence type="ECO:0000256" key="5">
    <source>
        <dbReference type="ARBA" id="ARBA00022777"/>
    </source>
</evidence>
<dbReference type="PROSITE" id="PS50112">
    <property type="entry name" value="PAS"/>
    <property type="match status" value="1"/>
</dbReference>
<evidence type="ECO:0000259" key="8">
    <source>
        <dbReference type="PROSITE" id="PS50112"/>
    </source>
</evidence>
<feature type="domain" description="PAS" evidence="8">
    <location>
        <begin position="181"/>
        <end position="251"/>
    </location>
</feature>
<dbReference type="SUPFAM" id="SSF47384">
    <property type="entry name" value="Homodimeric domain of signal transducing histidine kinase"/>
    <property type="match status" value="1"/>
</dbReference>
<dbReference type="InterPro" id="IPR000700">
    <property type="entry name" value="PAS-assoc_C"/>
</dbReference>
<dbReference type="Pfam" id="PF08447">
    <property type="entry name" value="PAS_3"/>
    <property type="match status" value="1"/>
</dbReference>
<protein>
    <recommendedName>
        <fullName evidence="2">histidine kinase</fullName>
        <ecNumber evidence="2">2.7.13.3</ecNumber>
    </recommendedName>
</protein>
<evidence type="ECO:0000313" key="10">
    <source>
        <dbReference type="EMBL" id="GAA4342347.1"/>
    </source>
</evidence>
<name>A0ABP8HPN5_9BACT</name>
<dbReference type="InterPro" id="IPR003594">
    <property type="entry name" value="HATPase_dom"/>
</dbReference>
<dbReference type="SMART" id="SM00065">
    <property type="entry name" value="GAF"/>
    <property type="match status" value="1"/>
</dbReference>
<dbReference type="InterPro" id="IPR004358">
    <property type="entry name" value="Sig_transdc_His_kin-like_C"/>
</dbReference>
<gene>
    <name evidence="10" type="ORF">GCM10023184_41720</name>
</gene>
<dbReference type="PROSITE" id="PS50109">
    <property type="entry name" value="HIS_KIN"/>
    <property type="match status" value="1"/>
</dbReference>
<dbReference type="CDD" id="cd00082">
    <property type="entry name" value="HisKA"/>
    <property type="match status" value="1"/>
</dbReference>
<keyword evidence="11" id="KW-1185">Reference proteome</keyword>
<evidence type="ECO:0000313" key="11">
    <source>
        <dbReference type="Proteomes" id="UP001501725"/>
    </source>
</evidence>
<comment type="catalytic activity">
    <reaction evidence="1">
        <text>ATP + protein L-histidine = ADP + protein N-phospho-L-histidine.</text>
        <dbReference type="EC" id="2.7.13.3"/>
    </reaction>
</comment>
<evidence type="ECO:0000259" key="9">
    <source>
        <dbReference type="PROSITE" id="PS50113"/>
    </source>
</evidence>
<feature type="domain" description="PAC" evidence="9">
    <location>
        <begin position="254"/>
        <end position="306"/>
    </location>
</feature>
<dbReference type="PRINTS" id="PR00344">
    <property type="entry name" value="BCTRLSENSOR"/>
</dbReference>
<dbReference type="CDD" id="cd00130">
    <property type="entry name" value="PAS"/>
    <property type="match status" value="1"/>
</dbReference>
<dbReference type="Gene3D" id="3.30.450.40">
    <property type="match status" value="1"/>
</dbReference>
<accession>A0ABP8HPN5</accession>
<dbReference type="SUPFAM" id="SSF55785">
    <property type="entry name" value="PYP-like sensor domain (PAS domain)"/>
    <property type="match status" value="4"/>
</dbReference>
<keyword evidence="6" id="KW-0175">Coiled coil</keyword>
<dbReference type="Proteomes" id="UP001501725">
    <property type="component" value="Unassembled WGS sequence"/>
</dbReference>
<dbReference type="SUPFAM" id="SSF55874">
    <property type="entry name" value="ATPase domain of HSP90 chaperone/DNA topoisomerase II/histidine kinase"/>
    <property type="match status" value="1"/>
</dbReference>
<dbReference type="InterPro" id="IPR036890">
    <property type="entry name" value="HATPase_C_sf"/>
</dbReference>
<dbReference type="InterPro" id="IPR052162">
    <property type="entry name" value="Sensor_kinase/Photoreceptor"/>
</dbReference>
<dbReference type="Pfam" id="PF13426">
    <property type="entry name" value="PAS_9"/>
    <property type="match status" value="1"/>
</dbReference>
<evidence type="ECO:0000256" key="2">
    <source>
        <dbReference type="ARBA" id="ARBA00012438"/>
    </source>
</evidence>
<comment type="caution">
    <text evidence="10">The sequence shown here is derived from an EMBL/GenBank/DDBJ whole genome shotgun (WGS) entry which is preliminary data.</text>
</comment>
<dbReference type="Gene3D" id="3.30.450.20">
    <property type="entry name" value="PAS domain"/>
    <property type="match status" value="4"/>
</dbReference>
<dbReference type="PANTHER" id="PTHR43304">
    <property type="entry name" value="PHYTOCHROME-LIKE PROTEIN CPH1"/>
    <property type="match status" value="1"/>
</dbReference>